<proteinExistence type="inferred from homology"/>
<dbReference type="Proteomes" id="UP000298138">
    <property type="component" value="Unassembled WGS sequence"/>
</dbReference>
<feature type="repeat" description="HEAT" evidence="4">
    <location>
        <begin position="1986"/>
        <end position="2023"/>
    </location>
</feature>
<evidence type="ECO:0000259" key="5">
    <source>
        <dbReference type="SMART" id="SM01349"/>
    </source>
</evidence>
<gene>
    <name evidence="6" type="ORF">EX30DRAFT_330922</name>
</gene>
<feature type="domain" description="TOG" evidence="5">
    <location>
        <begin position="1349"/>
        <end position="1585"/>
    </location>
</feature>
<dbReference type="SMART" id="SM01349">
    <property type="entry name" value="TOG"/>
    <property type="match status" value="3"/>
</dbReference>
<dbReference type="Pfam" id="PF24916">
    <property type="entry name" value="HEAT_GCN1_fung"/>
    <property type="match status" value="1"/>
</dbReference>
<dbReference type="Pfam" id="PF24987">
    <property type="entry name" value="HEAT_EF3_N"/>
    <property type="match status" value="1"/>
</dbReference>
<dbReference type="InterPro" id="IPR057546">
    <property type="entry name" value="HEAT_GCN1"/>
</dbReference>
<evidence type="ECO:0000313" key="7">
    <source>
        <dbReference type="Proteomes" id="UP000298138"/>
    </source>
</evidence>
<dbReference type="InterPro" id="IPR056809">
    <property type="entry name" value="HEAT_GCN1_fung"/>
</dbReference>
<dbReference type="InterPro" id="IPR011989">
    <property type="entry name" value="ARM-like"/>
</dbReference>
<dbReference type="PANTHER" id="PTHR23346">
    <property type="entry name" value="TRANSLATIONAL ACTIVATOR GCN1-RELATED"/>
    <property type="match status" value="1"/>
</dbReference>
<dbReference type="Gene3D" id="1.25.10.10">
    <property type="entry name" value="Leucine-rich Repeat Variant"/>
    <property type="match status" value="6"/>
</dbReference>
<dbReference type="EMBL" id="ML220119">
    <property type="protein sequence ID" value="TGZ81351.1"/>
    <property type="molecule type" value="Genomic_DNA"/>
</dbReference>
<organism evidence="6 7">
    <name type="scientific">Ascodesmis nigricans</name>
    <dbReference type="NCBI Taxonomy" id="341454"/>
    <lineage>
        <taxon>Eukaryota</taxon>
        <taxon>Fungi</taxon>
        <taxon>Dikarya</taxon>
        <taxon>Ascomycota</taxon>
        <taxon>Pezizomycotina</taxon>
        <taxon>Pezizomycetes</taxon>
        <taxon>Pezizales</taxon>
        <taxon>Ascodesmidaceae</taxon>
        <taxon>Ascodesmis</taxon>
    </lineage>
</organism>
<protein>
    <recommendedName>
        <fullName evidence="3">eIF-2-alpha kinase activator GCN1</fullName>
    </recommendedName>
</protein>
<keyword evidence="7" id="KW-1185">Reference proteome</keyword>
<dbReference type="Pfam" id="PF12074">
    <property type="entry name" value="Gcn1_N"/>
    <property type="match status" value="1"/>
</dbReference>
<dbReference type="OrthoDB" id="5148094at2759"/>
<name>A0A4S2MXH7_9PEZI</name>
<dbReference type="InterPro" id="IPR016024">
    <property type="entry name" value="ARM-type_fold"/>
</dbReference>
<dbReference type="PROSITE" id="PS50077">
    <property type="entry name" value="HEAT_REPEAT"/>
    <property type="match status" value="3"/>
</dbReference>
<feature type="repeat" description="HEAT" evidence="4">
    <location>
        <begin position="1644"/>
        <end position="1681"/>
    </location>
</feature>
<dbReference type="GO" id="GO:0030295">
    <property type="term" value="F:protein kinase activator activity"/>
    <property type="evidence" value="ECO:0007669"/>
    <property type="project" value="UniProtKB-ARBA"/>
</dbReference>
<evidence type="ECO:0000313" key="6">
    <source>
        <dbReference type="EMBL" id="TGZ81351.1"/>
    </source>
</evidence>
<evidence type="ECO:0000256" key="3">
    <source>
        <dbReference type="ARBA" id="ARBA00072275"/>
    </source>
</evidence>
<reference evidence="6 7" key="1">
    <citation type="submission" date="2019-04" db="EMBL/GenBank/DDBJ databases">
        <title>Comparative genomics and transcriptomics to analyze fruiting body development in filamentous ascomycetes.</title>
        <authorList>
            <consortium name="DOE Joint Genome Institute"/>
            <person name="Lutkenhaus R."/>
            <person name="Traeger S."/>
            <person name="Breuer J."/>
            <person name="Kuo A."/>
            <person name="Lipzen A."/>
            <person name="Pangilinan J."/>
            <person name="Dilworth D."/>
            <person name="Sandor L."/>
            <person name="Poggeler S."/>
            <person name="Barry K."/>
            <person name="Grigoriev I.V."/>
            <person name="Nowrousian M."/>
        </authorList>
    </citation>
    <scope>NUCLEOTIDE SEQUENCE [LARGE SCALE GENOMIC DNA]</scope>
    <source>
        <strain evidence="6 7">CBS 389.68</strain>
    </source>
</reference>
<dbReference type="InParanoid" id="A0A4S2MXH7"/>
<dbReference type="GO" id="GO:1904688">
    <property type="term" value="P:regulation of cytoplasmic translational initiation"/>
    <property type="evidence" value="ECO:0007669"/>
    <property type="project" value="UniProtKB-ARBA"/>
</dbReference>
<dbReference type="GO" id="GO:0034198">
    <property type="term" value="P:cellular response to amino acid starvation"/>
    <property type="evidence" value="ECO:0007669"/>
    <property type="project" value="TreeGrafter"/>
</dbReference>
<dbReference type="InterPro" id="IPR056810">
    <property type="entry name" value="GNC1-like_N"/>
</dbReference>
<dbReference type="InterPro" id="IPR022716">
    <property type="entry name" value="Gcn1_N"/>
</dbReference>
<dbReference type="GO" id="GO:0005829">
    <property type="term" value="C:cytosol"/>
    <property type="evidence" value="ECO:0007669"/>
    <property type="project" value="TreeGrafter"/>
</dbReference>
<dbReference type="PANTHER" id="PTHR23346:SF7">
    <property type="entry name" value="STALLED RIBOSOME SENSOR GCN1"/>
    <property type="match status" value="1"/>
</dbReference>
<comment type="similarity">
    <text evidence="1">Belongs to the GCN1 family.</text>
</comment>
<feature type="repeat" description="HEAT" evidence="4">
    <location>
        <begin position="1526"/>
        <end position="1563"/>
    </location>
</feature>
<keyword evidence="2" id="KW-0677">Repeat</keyword>
<evidence type="ECO:0000256" key="2">
    <source>
        <dbReference type="ARBA" id="ARBA00022737"/>
    </source>
</evidence>
<dbReference type="FunCoup" id="A0A4S2MXH7">
    <property type="interactions" value="1382"/>
</dbReference>
<feature type="domain" description="TOG" evidence="5">
    <location>
        <begin position="2010"/>
        <end position="2241"/>
    </location>
</feature>
<dbReference type="FunFam" id="1.25.10.10:FF:000090">
    <property type="entry name" value="eIF-2-alpha kinase activator GCN1"/>
    <property type="match status" value="1"/>
</dbReference>
<feature type="domain" description="TOG" evidence="5">
    <location>
        <begin position="1669"/>
        <end position="1922"/>
    </location>
</feature>
<dbReference type="STRING" id="341454.A0A4S2MXH7"/>
<dbReference type="InterPro" id="IPR034085">
    <property type="entry name" value="TOG"/>
</dbReference>
<accession>A0A4S2MXH7</accession>
<dbReference type="SUPFAM" id="SSF48371">
    <property type="entry name" value="ARM repeat"/>
    <property type="match status" value="4"/>
</dbReference>
<dbReference type="Pfam" id="PF23271">
    <property type="entry name" value="HEAT_GCN1"/>
    <property type="match status" value="1"/>
</dbReference>
<sequence>MSADADNISGHDDQLLRSLTSSSSKTRINSLNSLCETITQDELPAERLPLVLRLLFQSHAYYTDRDSRKAARKCLQALYDSPTHSGVYLKRMLAAIKNEAQKPGIAASSAFVLLEWTNDLLPRIARDLDTKASEFSDVVIATVHLLNNCLATDHAKKSLQTQTLRSTRRCLRGAFAGNNFAAVIEALIKQLTVKGSSSTATHSLLIGIVCGVSARLEKAKPVLEDLKKDIYAFYVREILGSKTALPSHVVIAWDDFVSNFTTTEDFIADLVQPLERGLLRSPEVLLNGPIQQLFGSLPQEADISKPFHEKLLKQLLACVKSTNALIRNMATSAFQVGVRRCRTPEIVEKIASEITTPLKTGKVASAEHRMFYSMMLETIPSTPQLAKTIPPTLVTVIGKEPNEATLAKEVNAVVHHLFTGFTAEDFAVEKTIVELVKKGLTDKRPVAKRLWFLEIGEMLWKQSSSPSAGLMQFVKDIIGTMLDVFNDVYENTLPSVQSGVITAGYITTALVLERLAHWNDDELLGLLKKAKVGQKALSTTSKLPFLISSKAYGKLTSQQDQTWAIRALHATSPSVIYDHEHGDLWAIAYLYFITSPAVTPHARQEAAKSLTTAYLRHPENIGKIILGGLWQWLRRLELDGRSAPDVSVVEYAQKNGGSRIKHAVHAITISDTADSGGFEDGVLLDEEMVKNQLVSLAVACHHGLISGVDWIALCQKVKIDPGRLASQMSARLINEIKMYTGLSGESPYIRDAALRTAATLAFVAPESTKSLVTLIQGDLNPELLKNIGPTEIGIWKTAPGTTFVDVLSKGGTLQVDKKGKDAKTLQWEAELRAQLAQKKGTEKKLTPQEKAAVDAQLKKEEEIRNRVKEIELRLNRGVGLISSLATGAPTAVELWMYQGVKALLDCLAAGAGMIIGDAGVKAYLACADHISNRLGNMRPFIGIATLRALEIAELSPEVQVEPLGELSMRILYRLRMAGEQRPFDVTSLFYIVPFLVLLMRQGGIGAKSVDDLDEQVVLGLDFLTFHTEVFSSPLLPRAEILEMLVFAMQKYSAHYKAVKDCFLDLCRCISTTIDAQETAVLIDGTISPEVSVRTATLQAIDSEIDLSDMEFSEKIWIACHDEVDENRELALSIWDSTPLETKEDSALAMIPYLSSQDKQLRGAAARALAEAVENHSSVNPQVLDALITLYREKAKPPAPQVDKFGLTRNVEIKDPWEARHGVALALKELADVFEGTKLLEFSRFLIEEGPLADKNDTVRDAMIDAATAIISSKGAKHVEELMEVFETTLAAPDDGSETHDKINEAVIILYGSLGRHLGTGDKRIAKVVDRLLATLSVPSETVQYAVAQCLPPLIKASRDKASGYVQQMLNELFNAKAYAARRGAAYGLAGIVKGCGIGSLKEYRIMTSLKAAIEDKKSTSSRQGALFAFELLSAILGRMFEPYVIQILPLLLSSFGDTVIDVREACSDAAKVCFSSLSSYGVKVILPDLLEGLEDDAWRSKKGACETLGAFAYLAPHQLAVSLPEIIPPLTTVLNDSHKEVRAAANRSLKKFGDVIENPEIKEVTNILLKALSDPTKYTDDALDALLKINFVHYLDSPSLALVVRVLERGLADRSATKRKASQIIGSLAHLTDRKDIMVHINILVSGLKQAIVDPVPATRATASKALGSLVEKLGEDALPDIIPGLMATLKSDTGAGDRLGSAQALSEVLSGLGTQRLEETLPTILQNAGSSKPAVREGFMSLFIFLPACFGNSFSAYLSKIIPPILSGLADDVESIRETSLRAGRLLVKNFATRAIDLLLPELERGLADINHRIRLSSVELVGDLLFNLTGISGKQEQEESEFASGEVSSSLLEILGQEKRDKVLSALYICRCDTSGQVRLAAVAVWKALVSSPRTLKELVPTLTQLIIRRLASSNMEQRVIAGQALGELIRKAGEGVLSTLLPSLDQGLQNATDSDSKQGICIALKELIASTAVESLEEYESTLESIVQRALVDADDEVREAAAEAFDSLQRVFGNKVINKVLPNLLTLLQDAREADNALAALLTLLSEQTRSNTILPRLVPTLITQPVSAFNAKALASLSEVSGTSLNRSIPRILNALMDTIINSKDEELVSELKSAFLTVITCVDEYDGLNVMMSEMLKLAKHDDHRVRAVACEIFSRFFAETDLDYSRYTQDCIRVLLMAFSDPDSTVVKNAWNALNELTKKLRKEEMETLVISTRNVLQQVGTPGHNLAGFGLPKGINAILPIFLQGLMYGSPEQRTQSALAISDIVDRASGDSLRPFVTQITGPLIRVVSERSVEVKAAILLTLNNLLQKIPVHLKPFLPQLQRTFAKSLADTGSELLRTRAAKALGTLITLTPRIDPLISELVTGAKTTDPGVKDAMLKALYEVVSKAGKNMGDASKSGLLALIEEDLDENDDKNAIAGARLLGVLVRHLSKEDAARSIKSRALNHSYNKASVLGLNAVLLETPEALAESPFLEETPQIIAAGIAHKTPFVSDNCVLAAGKYLLSETLTKSFESTKTVLEALASATKSPASGSTDTKRLSLVVIRTVSREHSELTKAHLPLLAPAVFSCVRDMIIPVKLSAEQAFIALFEVSDKGEAVFEKFIATVEGPLKRSMNDYFKRVGLKLAAAEKDRIEAGGAGLGLNSDEEEDMREIMSVGKVDLEDTWGNDA</sequence>
<dbReference type="Pfam" id="PF24984">
    <property type="entry name" value="HEAT_EF3_GNC1"/>
    <property type="match status" value="1"/>
</dbReference>
<dbReference type="Pfam" id="PF25801">
    <property type="entry name" value="HEAT_GCN1_C_2"/>
    <property type="match status" value="1"/>
</dbReference>
<evidence type="ECO:0000256" key="1">
    <source>
        <dbReference type="ARBA" id="ARBA00007366"/>
    </source>
</evidence>
<dbReference type="Pfam" id="PF24993">
    <property type="entry name" value="GNC1_N"/>
    <property type="match status" value="1"/>
</dbReference>
<dbReference type="InterPro" id="IPR021133">
    <property type="entry name" value="HEAT_type_2"/>
</dbReference>
<evidence type="ECO:0000256" key="4">
    <source>
        <dbReference type="PROSITE-ProRule" id="PRU00103"/>
    </source>
</evidence>